<keyword evidence="3" id="KW-0326">Glycosidase</keyword>
<dbReference type="PANTHER" id="PTHR10353">
    <property type="entry name" value="GLYCOSYL HYDROLASE"/>
    <property type="match status" value="1"/>
</dbReference>
<dbReference type="PANTHER" id="PTHR10353:SF139">
    <property type="entry name" value="6-PHOSPHO-BETA-GLUCOSIDASE GMUD"/>
    <property type="match status" value="1"/>
</dbReference>
<dbReference type="InterPro" id="IPR017853">
    <property type="entry name" value="GH"/>
</dbReference>
<dbReference type="GO" id="GO:0005829">
    <property type="term" value="C:cytosol"/>
    <property type="evidence" value="ECO:0007669"/>
    <property type="project" value="TreeGrafter"/>
</dbReference>
<dbReference type="SUPFAM" id="SSF51445">
    <property type="entry name" value="(Trans)glycosidases"/>
    <property type="match status" value="1"/>
</dbReference>
<comment type="caution">
    <text evidence="5">The sequence shown here is derived from an EMBL/GenBank/DDBJ whole genome shotgun (WGS) entry which is preliminary data.</text>
</comment>
<evidence type="ECO:0000256" key="3">
    <source>
        <dbReference type="ARBA" id="ARBA00023295"/>
    </source>
</evidence>
<dbReference type="GO" id="GO:0016052">
    <property type="term" value="P:carbohydrate catabolic process"/>
    <property type="evidence" value="ECO:0007669"/>
    <property type="project" value="TreeGrafter"/>
</dbReference>
<evidence type="ECO:0000256" key="2">
    <source>
        <dbReference type="ARBA" id="ARBA00022801"/>
    </source>
</evidence>
<protein>
    <submittedName>
        <fullName evidence="5">Glycoside hydrolase family 1 protein</fullName>
    </submittedName>
</protein>
<evidence type="ECO:0000256" key="1">
    <source>
        <dbReference type="ARBA" id="ARBA00010838"/>
    </source>
</evidence>
<comment type="similarity">
    <text evidence="1 4">Belongs to the glycosyl hydrolase 1 family.</text>
</comment>
<keyword evidence="6" id="KW-1185">Reference proteome</keyword>
<keyword evidence="2 5" id="KW-0378">Hydrolase</keyword>
<dbReference type="InterPro" id="IPR001360">
    <property type="entry name" value="Glyco_hydro_1"/>
</dbReference>
<evidence type="ECO:0000256" key="4">
    <source>
        <dbReference type="RuleBase" id="RU003690"/>
    </source>
</evidence>
<dbReference type="AlphaFoldDB" id="A0A9X4B161"/>
<proteinExistence type="inferred from homology"/>
<dbReference type="Gene3D" id="3.20.20.80">
    <property type="entry name" value="Glycosidases"/>
    <property type="match status" value="1"/>
</dbReference>
<dbReference type="Proteomes" id="UP001141183">
    <property type="component" value="Unassembled WGS sequence"/>
</dbReference>
<evidence type="ECO:0000313" key="6">
    <source>
        <dbReference type="Proteomes" id="UP001141183"/>
    </source>
</evidence>
<dbReference type="EMBL" id="JAMRYU010000009">
    <property type="protein sequence ID" value="MDC4240412.1"/>
    <property type="molecule type" value="Genomic_DNA"/>
</dbReference>
<dbReference type="GO" id="GO:0008422">
    <property type="term" value="F:beta-glucosidase activity"/>
    <property type="evidence" value="ECO:0007669"/>
    <property type="project" value="TreeGrafter"/>
</dbReference>
<dbReference type="FunFam" id="3.20.20.80:FF:000004">
    <property type="entry name" value="Beta-glucosidase 6-phospho-beta-glucosidase"/>
    <property type="match status" value="1"/>
</dbReference>
<reference evidence="5" key="1">
    <citation type="submission" date="2022-05" db="EMBL/GenBank/DDBJ databases">
        <title>Draft genome sequence of Clostridium tertium strain CP3 isolated from Peru.</title>
        <authorList>
            <person name="Hurtado R."/>
            <person name="Lima L."/>
            <person name="Sousa T."/>
            <person name="Jaiswal A.K."/>
            <person name="Tiwari S."/>
            <person name="Maturrano L."/>
            <person name="Brenig B."/>
            <person name="Azevedo V."/>
        </authorList>
    </citation>
    <scope>NUCLEOTIDE SEQUENCE</scope>
    <source>
        <strain evidence="5">CP3</strain>
    </source>
</reference>
<dbReference type="RefSeq" id="WP_099345788.1">
    <property type="nucleotide sequence ID" value="NZ_JADMSE010000018.1"/>
</dbReference>
<dbReference type="PRINTS" id="PR00131">
    <property type="entry name" value="GLHYDRLASE1"/>
</dbReference>
<gene>
    <name evidence="5" type="ORF">NE398_09570</name>
</gene>
<sequence>MKNKFTFPEGFWWGSATSGPQSEGSFNKKHKSVFDYWYEVEPEAFFDKVGPEVTSNFYNSYKTDLQMLKEIGLNSFRTSIQWTRLIKDLETGEPDEDAIRFYNDVIDETIKNGMIPVMNLHHFDLPVELYDKYGGWESKHVVDLFVKFAETAFKLFADKVKFWTTFNEPIVVVEGQYLYKFHYPKVVDGRKAMQVLYNINLASAKAIKLFKDNKYDKNGSQIGVILNLTPSYPRDINNPEDVKAAKIADAFFNRSFLDPAIKGEFPRDLVEILKNDNVLWESNEEELKIIKENTIDFLGVNYYFPRRIKSKENVEISSEFVDKSSEWMPDKYFDNYEMPGRRMNPYRGWEIYPKAMYDIAINIRDNYNNIPWFISENGMGVEGEEKYINEDGVIEDDYRIEFLKEHLENLHKGIEEGSNCFGYHTWTPIDCWSWCNAYKNRYGFIALNLKTQEKTIKKSGRWIKEVSENNGF</sequence>
<name>A0A9X4B161_9CLOT</name>
<dbReference type="Pfam" id="PF00232">
    <property type="entry name" value="Glyco_hydro_1"/>
    <property type="match status" value="1"/>
</dbReference>
<evidence type="ECO:0000313" key="5">
    <source>
        <dbReference type="EMBL" id="MDC4240412.1"/>
    </source>
</evidence>
<accession>A0A9X4B161</accession>
<organism evidence="5 6">
    <name type="scientific">Clostridium tertium</name>
    <dbReference type="NCBI Taxonomy" id="1559"/>
    <lineage>
        <taxon>Bacteria</taxon>
        <taxon>Bacillati</taxon>
        <taxon>Bacillota</taxon>
        <taxon>Clostridia</taxon>
        <taxon>Eubacteriales</taxon>
        <taxon>Clostridiaceae</taxon>
        <taxon>Clostridium</taxon>
    </lineage>
</organism>